<gene>
    <name evidence="1" type="ORF">SPARVUS_LOCUS13480778</name>
</gene>
<keyword evidence="2" id="KW-1185">Reference proteome</keyword>
<organism evidence="1 2">
    <name type="scientific">Staurois parvus</name>
    <dbReference type="NCBI Taxonomy" id="386267"/>
    <lineage>
        <taxon>Eukaryota</taxon>
        <taxon>Metazoa</taxon>
        <taxon>Chordata</taxon>
        <taxon>Craniata</taxon>
        <taxon>Vertebrata</taxon>
        <taxon>Euteleostomi</taxon>
        <taxon>Amphibia</taxon>
        <taxon>Batrachia</taxon>
        <taxon>Anura</taxon>
        <taxon>Neobatrachia</taxon>
        <taxon>Ranoidea</taxon>
        <taxon>Ranidae</taxon>
        <taxon>Staurois</taxon>
    </lineage>
</organism>
<evidence type="ECO:0000313" key="2">
    <source>
        <dbReference type="Proteomes" id="UP001162483"/>
    </source>
</evidence>
<accession>A0ABN9G5C5</accession>
<comment type="caution">
    <text evidence="1">The sequence shown here is derived from an EMBL/GenBank/DDBJ whole genome shotgun (WGS) entry which is preliminary data.</text>
</comment>
<sequence length="52" mass="5921">MIPLTVEYLLARKFTDGLIAQVEPYHSITLEFTELLRATHSFSNVCRSSLHA</sequence>
<proteinExistence type="predicted"/>
<dbReference type="EMBL" id="CATNWA010017992">
    <property type="protein sequence ID" value="CAI9604570.1"/>
    <property type="molecule type" value="Genomic_DNA"/>
</dbReference>
<evidence type="ECO:0000313" key="1">
    <source>
        <dbReference type="EMBL" id="CAI9604570.1"/>
    </source>
</evidence>
<name>A0ABN9G5C5_9NEOB</name>
<protein>
    <submittedName>
        <fullName evidence="1">Uncharacterized protein</fullName>
    </submittedName>
</protein>
<reference evidence="1" key="1">
    <citation type="submission" date="2023-05" db="EMBL/GenBank/DDBJ databases">
        <authorList>
            <person name="Stuckert A."/>
        </authorList>
    </citation>
    <scope>NUCLEOTIDE SEQUENCE</scope>
</reference>
<dbReference type="Proteomes" id="UP001162483">
    <property type="component" value="Unassembled WGS sequence"/>
</dbReference>